<dbReference type="InterPro" id="IPR038765">
    <property type="entry name" value="Papain-like_cys_pep_sf"/>
</dbReference>
<reference evidence="3" key="1">
    <citation type="journal article" date="2020" name="BMC Genomics">
        <title>Correction to: Identification and distribution of gene clusters required for synthesis of sphingolipid metabolism inhibitors in diverse species of the filamentous fungus Fusarium.</title>
        <authorList>
            <person name="Kim H.S."/>
            <person name="Lohmar J.M."/>
            <person name="Busman M."/>
            <person name="Brown D.W."/>
            <person name="Naumann T.A."/>
            <person name="Divon H.H."/>
            <person name="Lysoe E."/>
            <person name="Uhlig S."/>
            <person name="Proctor R.H."/>
        </authorList>
    </citation>
    <scope>NUCLEOTIDE SEQUENCE</scope>
    <source>
        <strain evidence="3">NRRL 20472</strain>
    </source>
</reference>
<evidence type="ECO:0000313" key="4">
    <source>
        <dbReference type="Proteomes" id="UP000622797"/>
    </source>
</evidence>
<keyword evidence="2" id="KW-0808">Transferase</keyword>
<comment type="caution">
    <text evidence="3">The sequence shown here is derived from an EMBL/GenBank/DDBJ whole genome shotgun (WGS) entry which is preliminary data.</text>
</comment>
<evidence type="ECO:0000256" key="2">
    <source>
        <dbReference type="RuleBase" id="RU003452"/>
    </source>
</evidence>
<accession>A0A8H4TS01</accession>
<dbReference type="Pfam" id="PF00797">
    <property type="entry name" value="Acetyltransf_2"/>
    <property type="match status" value="1"/>
</dbReference>
<reference evidence="3" key="2">
    <citation type="submission" date="2020-05" db="EMBL/GenBank/DDBJ databases">
        <authorList>
            <person name="Kim H.-S."/>
            <person name="Proctor R.H."/>
            <person name="Brown D.W."/>
        </authorList>
    </citation>
    <scope>NUCLEOTIDE SEQUENCE</scope>
    <source>
        <strain evidence="3">NRRL 20472</strain>
    </source>
</reference>
<evidence type="ECO:0000256" key="1">
    <source>
        <dbReference type="ARBA" id="ARBA00006547"/>
    </source>
</evidence>
<name>A0A8H4TS01_9HYPO</name>
<dbReference type="AlphaFoldDB" id="A0A8H4TS01"/>
<dbReference type="EMBL" id="JABEXW010000503">
    <property type="protein sequence ID" value="KAF4963026.1"/>
    <property type="molecule type" value="Genomic_DNA"/>
</dbReference>
<keyword evidence="4" id="KW-1185">Reference proteome</keyword>
<keyword evidence="2" id="KW-0012">Acyltransferase</keyword>
<dbReference type="InterPro" id="IPR001447">
    <property type="entry name" value="Arylamine_N-AcTrfase"/>
</dbReference>
<dbReference type="Gene3D" id="3.30.2140.20">
    <property type="match status" value="1"/>
</dbReference>
<dbReference type="PANTHER" id="PTHR11786">
    <property type="entry name" value="N-HYDROXYARYLAMINE O-ACETYLTRANSFERASE"/>
    <property type="match status" value="1"/>
</dbReference>
<dbReference type="SUPFAM" id="SSF54001">
    <property type="entry name" value="Cysteine proteinases"/>
    <property type="match status" value="1"/>
</dbReference>
<comment type="similarity">
    <text evidence="1 2">Belongs to the arylamine N-acetyltransferase family.</text>
</comment>
<evidence type="ECO:0000313" key="3">
    <source>
        <dbReference type="EMBL" id="KAF4963026.1"/>
    </source>
</evidence>
<dbReference type="GO" id="GO:0016407">
    <property type="term" value="F:acetyltransferase activity"/>
    <property type="evidence" value="ECO:0007669"/>
    <property type="project" value="InterPro"/>
</dbReference>
<dbReference type="PRINTS" id="PR01543">
    <property type="entry name" value="ANATRNSFRASE"/>
</dbReference>
<organism evidence="3 4">
    <name type="scientific">Fusarium sarcochroum</name>
    <dbReference type="NCBI Taxonomy" id="1208366"/>
    <lineage>
        <taxon>Eukaryota</taxon>
        <taxon>Fungi</taxon>
        <taxon>Dikarya</taxon>
        <taxon>Ascomycota</taxon>
        <taxon>Pezizomycotina</taxon>
        <taxon>Sordariomycetes</taxon>
        <taxon>Hypocreomycetidae</taxon>
        <taxon>Hypocreales</taxon>
        <taxon>Nectriaceae</taxon>
        <taxon>Fusarium</taxon>
        <taxon>Fusarium lateritium species complex</taxon>
    </lineage>
</organism>
<dbReference type="OrthoDB" id="10260017at2759"/>
<gene>
    <name evidence="3" type="ORF">FSARC_8936</name>
</gene>
<dbReference type="Proteomes" id="UP000622797">
    <property type="component" value="Unassembled WGS sequence"/>
</dbReference>
<protein>
    <recommendedName>
        <fullName evidence="5">Arylamine N-acetyltransferase</fullName>
    </recommendedName>
</protein>
<evidence type="ECO:0008006" key="5">
    <source>
        <dbReference type="Google" id="ProtNLM"/>
    </source>
</evidence>
<dbReference type="InterPro" id="IPR053710">
    <property type="entry name" value="Arylamine_NAT_domain_sf"/>
</dbReference>
<sequence>MADRIRYNQSQLEKYYDRIALPESDRQYNISNLSSDTQLQFLFRLQNQQLITVPFENLTLHYSWHRVVDVNADHLYGKIVGEKRGGYCMENNSFFHTVLLSLGYDVYTVAARVHNPTTGRYGGITHCLNVVTIGENSYAVDVGFGARTPTIPLQLTEEVRDRSDTGQMRLRYDTIPQYLNKKQKVWIYEYRSRDGADWVPQWCFIDHEVLPEDIRVMNMSPSKSPSSFFTYKVVGVLFTSEKEDYSDEGVKTDMTLKEAGGDIDGGLIIDGNVFKYRKGGVVKWEQTFKTEDERLEALSEYFGVELTGENQRAIKGTAGAIA</sequence>
<proteinExistence type="inferred from homology"/>
<dbReference type="PANTHER" id="PTHR11786:SF0">
    <property type="entry name" value="ARYLAMINE N-ACETYLTRANSFERASE 4-RELATED"/>
    <property type="match status" value="1"/>
</dbReference>